<name>A0A0D8I6B1_9CLOT</name>
<dbReference type="InterPro" id="IPR036771">
    <property type="entry name" value="ATPsynth_dsu/esu_N"/>
</dbReference>
<dbReference type="EMBL" id="CP009687">
    <property type="protein sequence ID" value="AKL93738.1"/>
    <property type="molecule type" value="Genomic_DNA"/>
</dbReference>
<evidence type="ECO:0000256" key="2">
    <source>
        <dbReference type="ARBA" id="ARBA00004202"/>
    </source>
</evidence>
<keyword evidence="13" id="KW-0378">Hydrolase</keyword>
<protein>
    <recommendedName>
        <fullName evidence="11">ATP synthase epsilon chain</fullName>
    </recommendedName>
    <alternativeName>
        <fullName evidence="11">ATP synthase F1 sector epsilon subunit</fullName>
    </alternativeName>
    <alternativeName>
        <fullName evidence="11">F-ATPase epsilon subunit</fullName>
    </alternativeName>
</protein>
<dbReference type="RefSeq" id="WP_044826071.1">
    <property type="nucleotide sequence ID" value="NZ_CP009687.1"/>
</dbReference>
<dbReference type="InterPro" id="IPR036794">
    <property type="entry name" value="ATP_F1_dsu/esu_C_sf"/>
</dbReference>
<keyword evidence="7 11" id="KW-0406">Ion transport</keyword>
<evidence type="ECO:0000256" key="6">
    <source>
        <dbReference type="ARBA" id="ARBA00022781"/>
    </source>
</evidence>
<evidence type="ECO:0000313" key="13">
    <source>
        <dbReference type="EMBL" id="AKL93738.1"/>
    </source>
</evidence>
<evidence type="ECO:0000256" key="10">
    <source>
        <dbReference type="ARBA" id="ARBA00023310"/>
    </source>
</evidence>
<dbReference type="SUPFAM" id="SSF51344">
    <property type="entry name" value="Epsilon subunit of F1F0-ATP synthase N-terminal domain"/>
    <property type="match status" value="1"/>
</dbReference>
<evidence type="ECO:0000256" key="7">
    <source>
        <dbReference type="ARBA" id="ARBA00023065"/>
    </source>
</evidence>
<evidence type="ECO:0000256" key="4">
    <source>
        <dbReference type="ARBA" id="ARBA00022448"/>
    </source>
</evidence>
<dbReference type="GO" id="GO:0005886">
    <property type="term" value="C:plasma membrane"/>
    <property type="evidence" value="ECO:0007669"/>
    <property type="project" value="UniProtKB-SubCell"/>
</dbReference>
<dbReference type="NCBIfam" id="NF001846">
    <property type="entry name" value="PRK00571.1-3"/>
    <property type="match status" value="1"/>
</dbReference>
<evidence type="ECO:0000256" key="11">
    <source>
        <dbReference type="HAMAP-Rule" id="MF_00530"/>
    </source>
</evidence>
<keyword evidence="8 11" id="KW-0472">Membrane</keyword>
<dbReference type="GO" id="GO:0046933">
    <property type="term" value="F:proton-transporting ATP synthase activity, rotational mechanism"/>
    <property type="evidence" value="ECO:0007669"/>
    <property type="project" value="UniProtKB-UniRule"/>
</dbReference>
<keyword evidence="10 11" id="KW-0066">ATP synthesis</keyword>
<comment type="subcellular location">
    <subcellularLocation>
        <location evidence="2 11">Cell membrane</location>
        <topology evidence="2 11">Peripheral membrane protein</topology>
    </subcellularLocation>
</comment>
<dbReference type="GO" id="GO:0016787">
    <property type="term" value="F:hydrolase activity"/>
    <property type="evidence" value="ECO:0007669"/>
    <property type="project" value="UniProtKB-KW"/>
</dbReference>
<dbReference type="FunFam" id="1.20.5.440:FF:000001">
    <property type="entry name" value="ATP synthase epsilon chain"/>
    <property type="match status" value="1"/>
</dbReference>
<evidence type="ECO:0000256" key="12">
    <source>
        <dbReference type="RuleBase" id="RU003656"/>
    </source>
</evidence>
<dbReference type="STRING" id="84022.CACET_c02220"/>
<keyword evidence="14" id="KW-1185">Reference proteome</keyword>
<dbReference type="SUPFAM" id="SSF46604">
    <property type="entry name" value="Epsilon subunit of F1F0-ATP synthase C-terminal domain"/>
    <property type="match status" value="1"/>
</dbReference>
<dbReference type="PATRIC" id="fig|84022.5.peg.1968"/>
<evidence type="ECO:0000313" key="14">
    <source>
        <dbReference type="Proteomes" id="UP000035704"/>
    </source>
</evidence>
<dbReference type="GO" id="GO:0005524">
    <property type="term" value="F:ATP binding"/>
    <property type="evidence" value="ECO:0007669"/>
    <property type="project" value="UniProtKB-UniRule"/>
</dbReference>
<organism evidence="13 14">
    <name type="scientific">Clostridium aceticum</name>
    <dbReference type="NCBI Taxonomy" id="84022"/>
    <lineage>
        <taxon>Bacteria</taxon>
        <taxon>Bacillati</taxon>
        <taxon>Bacillota</taxon>
        <taxon>Clostridia</taxon>
        <taxon>Eubacteriales</taxon>
        <taxon>Clostridiaceae</taxon>
        <taxon>Clostridium</taxon>
    </lineage>
</organism>
<keyword evidence="9 11" id="KW-0139">CF(1)</keyword>
<evidence type="ECO:0000256" key="5">
    <source>
        <dbReference type="ARBA" id="ARBA00022475"/>
    </source>
</evidence>
<comment type="subunit">
    <text evidence="11 12">F-type ATPases have 2 components, CF(1) - the catalytic core - and CF(0) - the membrane proton channel. CF(1) has five subunits: alpha(3), beta(3), gamma(1), delta(1), epsilon(1). CF(0) has three main subunits: a, b and c.</text>
</comment>
<keyword evidence="4 11" id="KW-0813">Transport</keyword>
<keyword evidence="5 11" id="KW-1003">Cell membrane</keyword>
<dbReference type="GO" id="GO:0045259">
    <property type="term" value="C:proton-transporting ATP synthase complex"/>
    <property type="evidence" value="ECO:0007669"/>
    <property type="project" value="UniProtKB-KW"/>
</dbReference>
<dbReference type="InterPro" id="IPR001469">
    <property type="entry name" value="ATP_synth_F1_dsu/esu"/>
</dbReference>
<evidence type="ECO:0000256" key="8">
    <source>
        <dbReference type="ARBA" id="ARBA00023136"/>
    </source>
</evidence>
<dbReference type="Gene3D" id="1.20.5.440">
    <property type="entry name" value="ATP synthase delta/epsilon subunit, C-terminal domain"/>
    <property type="match status" value="1"/>
</dbReference>
<reference evidence="13 14" key="1">
    <citation type="submission" date="2014-10" db="EMBL/GenBank/DDBJ databases">
        <title>Genome sequence of Clostridium aceticum DSM 1496.</title>
        <authorList>
            <person name="Poehlein A."/>
            <person name="Schiel-Bengelsdorf B."/>
            <person name="Gottschalk G."/>
            <person name="Duerre P."/>
            <person name="Daniel R."/>
        </authorList>
    </citation>
    <scope>NUCLEOTIDE SEQUENCE [LARGE SCALE GENOMIC DNA]</scope>
    <source>
        <strain evidence="13 14">DSM 1496</strain>
    </source>
</reference>
<dbReference type="Gene3D" id="2.60.15.10">
    <property type="entry name" value="F0F1 ATP synthase delta/epsilon subunit, N-terminal"/>
    <property type="match status" value="1"/>
</dbReference>
<proteinExistence type="inferred from homology"/>
<evidence type="ECO:0000256" key="9">
    <source>
        <dbReference type="ARBA" id="ARBA00023196"/>
    </source>
</evidence>
<dbReference type="Pfam" id="PF00401">
    <property type="entry name" value="ATP-synt_DE"/>
    <property type="match status" value="1"/>
</dbReference>
<gene>
    <name evidence="11 13" type="primary">atpC</name>
    <name evidence="13" type="ORF">CACET_c02220</name>
</gene>
<dbReference type="Proteomes" id="UP000035704">
    <property type="component" value="Chromosome"/>
</dbReference>
<dbReference type="PANTHER" id="PTHR13822:SF10">
    <property type="entry name" value="ATP SYNTHASE EPSILON CHAIN, CHLOROPLASTIC"/>
    <property type="match status" value="1"/>
</dbReference>
<sequence length="137" mass="15353">MASKFHLDIVTPDRIFYDDEVEMAVVRTSEGDLGIMNDHISTVAPIKIGKMKIKTDGNVKEAAIAGGFVKIEQGKTTIIVDSAEWPEEIDIKRAEEAKQRAEKRLGGNRENIDLIRAEIALRKAINRLEIVQSSKHR</sequence>
<evidence type="ECO:0000256" key="1">
    <source>
        <dbReference type="ARBA" id="ARBA00003543"/>
    </source>
</evidence>
<dbReference type="InterPro" id="IPR020547">
    <property type="entry name" value="ATP_synth_F1_esu_C"/>
</dbReference>
<dbReference type="CDD" id="cd12152">
    <property type="entry name" value="F1-ATPase_delta"/>
    <property type="match status" value="1"/>
</dbReference>
<dbReference type="NCBIfam" id="TIGR01216">
    <property type="entry name" value="ATP_synt_epsi"/>
    <property type="match status" value="1"/>
</dbReference>
<comment type="similarity">
    <text evidence="3 11 12">Belongs to the ATPase epsilon chain family.</text>
</comment>
<comment type="function">
    <text evidence="1 11">Produces ATP from ADP in the presence of a proton gradient across the membrane.</text>
</comment>
<dbReference type="Pfam" id="PF02823">
    <property type="entry name" value="ATP-synt_DE_N"/>
    <property type="match status" value="1"/>
</dbReference>
<keyword evidence="6 11" id="KW-0375">Hydrogen ion transport</keyword>
<dbReference type="KEGG" id="cace:CACET_c02220"/>
<evidence type="ECO:0000256" key="3">
    <source>
        <dbReference type="ARBA" id="ARBA00005712"/>
    </source>
</evidence>
<dbReference type="AlphaFoldDB" id="A0A0D8I6B1"/>
<dbReference type="HAMAP" id="MF_00530">
    <property type="entry name" value="ATP_synth_epsil_bac"/>
    <property type="match status" value="1"/>
</dbReference>
<dbReference type="OrthoDB" id="9804110at2"/>
<accession>A0A0D8I6B1</accession>
<dbReference type="InterPro" id="IPR020546">
    <property type="entry name" value="ATP_synth_F1_dsu/esu_N"/>
</dbReference>
<dbReference type="PANTHER" id="PTHR13822">
    <property type="entry name" value="ATP SYNTHASE DELTA/EPSILON CHAIN"/>
    <property type="match status" value="1"/>
</dbReference>